<dbReference type="InterPro" id="IPR006680">
    <property type="entry name" value="Amidohydro-rel"/>
</dbReference>
<protein>
    <submittedName>
        <fullName evidence="3">Amidohydrolase family protein</fullName>
    </submittedName>
</protein>
<dbReference type="PANTHER" id="PTHR21240">
    <property type="entry name" value="2-AMINO-3-CARBOXYLMUCONATE-6-SEMIALDEHYDE DECARBOXYLASE"/>
    <property type="match status" value="1"/>
</dbReference>
<feature type="domain" description="Amidohydrolase-related" evidence="2">
    <location>
        <begin position="55"/>
        <end position="276"/>
    </location>
</feature>
<dbReference type="EMBL" id="CP065938">
    <property type="protein sequence ID" value="UWX05199.1"/>
    <property type="molecule type" value="Genomic_DNA"/>
</dbReference>
<organism evidence="3 4">
    <name type="scientific">Taurinivorans muris</name>
    <dbReference type="NCBI Taxonomy" id="2787751"/>
    <lineage>
        <taxon>Bacteria</taxon>
        <taxon>Pseudomonadati</taxon>
        <taxon>Thermodesulfobacteriota</taxon>
        <taxon>Desulfovibrionia</taxon>
        <taxon>Desulfovibrionales</taxon>
        <taxon>Desulfovibrionaceae</taxon>
        <taxon>Taurinivorans</taxon>
    </lineage>
</organism>
<name>A0ABY5Y0T7_9BACT</name>
<proteinExistence type="predicted"/>
<evidence type="ECO:0000313" key="4">
    <source>
        <dbReference type="Proteomes" id="UP001058120"/>
    </source>
</evidence>
<gene>
    <name evidence="3" type="ORF">JBF11_06960</name>
</gene>
<dbReference type="InterPro" id="IPR032466">
    <property type="entry name" value="Metal_Hydrolase"/>
</dbReference>
<accession>A0ABY5Y0T7</accession>
<evidence type="ECO:0000259" key="2">
    <source>
        <dbReference type="Pfam" id="PF04909"/>
    </source>
</evidence>
<dbReference type="InterPro" id="IPR032465">
    <property type="entry name" value="ACMSD"/>
</dbReference>
<dbReference type="PANTHER" id="PTHR21240:SF19">
    <property type="entry name" value="CATALYTIC_ HYDROLASE"/>
    <property type="match status" value="1"/>
</dbReference>
<keyword evidence="4" id="KW-1185">Reference proteome</keyword>
<reference evidence="3" key="1">
    <citation type="submission" date="2020-12" db="EMBL/GenBank/DDBJ databases">
        <title>Taurinivorans muris gen. nov., sp. nov., fundamental and realized metabolic niche of a ubiquitous sulfidogenic bacterium in the murine intestine.</title>
        <authorList>
            <person name="Ye H."/>
            <person name="Hanson B.T."/>
            <person name="Loy A."/>
        </authorList>
    </citation>
    <scope>NUCLEOTIDE SEQUENCE</scope>
    <source>
        <strain evidence="3">LT0009</strain>
    </source>
</reference>
<dbReference type="Proteomes" id="UP001058120">
    <property type="component" value="Chromosome"/>
</dbReference>
<dbReference type="Gene3D" id="3.20.20.140">
    <property type="entry name" value="Metal-dependent hydrolases"/>
    <property type="match status" value="1"/>
</dbReference>
<evidence type="ECO:0000313" key="3">
    <source>
        <dbReference type="EMBL" id="UWX05199.1"/>
    </source>
</evidence>
<sequence length="276" mass="30979">MSIDFRVRPPIASYRNAEFYNNIADVSQRAARFNAKISPCAATFSMEALIREMDECGISRAVVPIRKGCGGNNEDLLFLLKNWSSRFIGLAGIAPFMGMEQAFNELRQYVIDGPCAGIALEPAFDPEPWHADDERVFPLYEKCQAEKIPVVFTFGGIFTPKLDLYSPFAIDTVAKEFPEMQIALSHGGWPFVTEFCQLAFNRGNIYLAPDMYMLNAPGSADYIAAANGILYDRMIFASAAPIISIKDAERHYKTCGIKEEFLPYVMEKNACRFLRL</sequence>
<evidence type="ECO:0000256" key="1">
    <source>
        <dbReference type="ARBA" id="ARBA00023239"/>
    </source>
</evidence>
<dbReference type="Pfam" id="PF04909">
    <property type="entry name" value="Amidohydro_2"/>
    <property type="match status" value="1"/>
</dbReference>
<keyword evidence="1" id="KW-0456">Lyase</keyword>
<dbReference type="SUPFAM" id="SSF51556">
    <property type="entry name" value="Metallo-dependent hydrolases"/>
    <property type="match status" value="1"/>
</dbReference>
<dbReference type="RefSeq" id="WP_334314764.1">
    <property type="nucleotide sequence ID" value="NZ_CP065938.1"/>
</dbReference>